<keyword evidence="3" id="KW-1185">Reference proteome</keyword>
<accession>A0A5D6UV26</accession>
<keyword evidence="1" id="KW-0812">Transmembrane</keyword>
<name>A0A5D6UV26_9BACT</name>
<dbReference type="RefSeq" id="WP_149071850.1">
    <property type="nucleotide sequence ID" value="NZ_VTHL01000017.1"/>
</dbReference>
<feature type="transmembrane region" description="Helical" evidence="1">
    <location>
        <begin position="12"/>
        <end position="30"/>
    </location>
</feature>
<protein>
    <submittedName>
        <fullName evidence="2">Uncharacterized protein</fullName>
    </submittedName>
</protein>
<gene>
    <name evidence="2" type="ORF">FY528_15005</name>
</gene>
<sequence>MPLSYDHCPHSLGYLTCVLVIVVTTYALNWSTFKQAMKQQYQQELQKKSRSPKPTAAPQVR</sequence>
<dbReference type="AlphaFoldDB" id="A0A5D6UV26"/>
<evidence type="ECO:0000313" key="3">
    <source>
        <dbReference type="Proteomes" id="UP000322791"/>
    </source>
</evidence>
<reference evidence="2 3" key="1">
    <citation type="submission" date="2019-08" db="EMBL/GenBank/DDBJ databases">
        <authorList>
            <person name="Seo M.-J."/>
        </authorList>
    </citation>
    <scope>NUCLEOTIDE SEQUENCE [LARGE SCALE GENOMIC DNA]</scope>
    <source>
        <strain evidence="2 3">KIGAM108</strain>
    </source>
</reference>
<proteinExistence type="predicted"/>
<dbReference type="Proteomes" id="UP000322791">
    <property type="component" value="Unassembled WGS sequence"/>
</dbReference>
<evidence type="ECO:0000256" key="1">
    <source>
        <dbReference type="SAM" id="Phobius"/>
    </source>
</evidence>
<keyword evidence="1" id="KW-0472">Membrane</keyword>
<evidence type="ECO:0000313" key="2">
    <source>
        <dbReference type="EMBL" id="TYZ07373.1"/>
    </source>
</evidence>
<keyword evidence="1" id="KW-1133">Transmembrane helix</keyword>
<dbReference type="EMBL" id="VTHL01000017">
    <property type="protein sequence ID" value="TYZ07373.1"/>
    <property type="molecule type" value="Genomic_DNA"/>
</dbReference>
<organism evidence="2 3">
    <name type="scientific">Hymenobacter lutimineralis</name>
    <dbReference type="NCBI Taxonomy" id="2606448"/>
    <lineage>
        <taxon>Bacteria</taxon>
        <taxon>Pseudomonadati</taxon>
        <taxon>Bacteroidota</taxon>
        <taxon>Cytophagia</taxon>
        <taxon>Cytophagales</taxon>
        <taxon>Hymenobacteraceae</taxon>
        <taxon>Hymenobacter</taxon>
    </lineage>
</organism>
<comment type="caution">
    <text evidence="2">The sequence shown here is derived from an EMBL/GenBank/DDBJ whole genome shotgun (WGS) entry which is preliminary data.</text>
</comment>